<protein>
    <recommendedName>
        <fullName evidence="8">Myb-like domain-containing protein</fullName>
    </recommendedName>
</protein>
<evidence type="ECO:0000256" key="4">
    <source>
        <dbReference type="ARBA" id="ARBA00023125"/>
    </source>
</evidence>
<evidence type="ECO:0000256" key="7">
    <source>
        <dbReference type="SAM" id="MobiDB-lite"/>
    </source>
</evidence>
<dbReference type="Proteomes" id="UP000886520">
    <property type="component" value="Chromosome 1"/>
</dbReference>
<evidence type="ECO:0000256" key="3">
    <source>
        <dbReference type="ARBA" id="ARBA00023015"/>
    </source>
</evidence>
<dbReference type="GO" id="GO:0010468">
    <property type="term" value="P:regulation of gene expression"/>
    <property type="evidence" value="ECO:0007669"/>
    <property type="project" value="UniProtKB-ARBA"/>
</dbReference>
<feature type="region of interest" description="Disordered" evidence="7">
    <location>
        <begin position="199"/>
        <end position="229"/>
    </location>
</feature>
<feature type="domain" description="Myb-like" evidence="8">
    <location>
        <begin position="631"/>
        <end position="688"/>
    </location>
</feature>
<keyword evidence="10" id="KW-1185">Reference proteome</keyword>
<dbReference type="InterPro" id="IPR044822">
    <property type="entry name" value="Myb_DNA-bind_4"/>
</dbReference>
<dbReference type="Pfam" id="PF13837">
    <property type="entry name" value="Myb_DNA-bind_4"/>
    <property type="match status" value="2"/>
</dbReference>
<name>A0A9D4VEN8_ADICA</name>
<dbReference type="EMBL" id="JABFUD020000001">
    <property type="protein sequence ID" value="KAI5084650.1"/>
    <property type="molecule type" value="Genomic_DNA"/>
</dbReference>
<keyword evidence="4" id="KW-0238">DNA-binding</keyword>
<dbReference type="PANTHER" id="PTHR21654">
    <property type="entry name" value="FI21293P1"/>
    <property type="match status" value="1"/>
</dbReference>
<evidence type="ECO:0000259" key="8">
    <source>
        <dbReference type="PROSITE" id="PS50090"/>
    </source>
</evidence>
<dbReference type="SMART" id="SM00717">
    <property type="entry name" value="SANT"/>
    <property type="match status" value="2"/>
</dbReference>
<feature type="region of interest" description="Disordered" evidence="7">
    <location>
        <begin position="426"/>
        <end position="498"/>
    </location>
</feature>
<keyword evidence="2" id="KW-0677">Repeat</keyword>
<dbReference type="AlphaFoldDB" id="A0A9D4VEN8"/>
<dbReference type="FunFam" id="1.10.10.60:FF:000061">
    <property type="entry name" value="Trihelix transcription factor GT-2"/>
    <property type="match status" value="1"/>
</dbReference>
<feature type="domain" description="Myb-like" evidence="8">
    <location>
        <begin position="227"/>
        <end position="285"/>
    </location>
</feature>
<dbReference type="InterPro" id="IPR001005">
    <property type="entry name" value="SANT/Myb"/>
</dbReference>
<dbReference type="OrthoDB" id="691673at2759"/>
<feature type="compositionally biased region" description="Polar residues" evidence="7">
    <location>
        <begin position="60"/>
        <end position="77"/>
    </location>
</feature>
<keyword evidence="6" id="KW-0539">Nucleus</keyword>
<feature type="compositionally biased region" description="Acidic residues" evidence="7">
    <location>
        <begin position="444"/>
        <end position="473"/>
    </location>
</feature>
<comment type="caution">
    <text evidence="9">The sequence shown here is derived from an EMBL/GenBank/DDBJ whole genome shotgun (WGS) entry which is preliminary data.</text>
</comment>
<feature type="region of interest" description="Disordered" evidence="7">
    <location>
        <begin position="33"/>
        <end position="144"/>
    </location>
</feature>
<keyword evidence="3" id="KW-0805">Transcription regulation</keyword>
<gene>
    <name evidence="9" type="ORF">GOP47_0000819</name>
</gene>
<dbReference type="FunFam" id="1.10.10.60:FF:000092">
    <property type="entry name" value="Trihelix transcription factor GT-2"/>
    <property type="match status" value="1"/>
</dbReference>
<comment type="subcellular location">
    <subcellularLocation>
        <location evidence="1">Nucleus</location>
    </subcellularLocation>
</comment>
<dbReference type="CDD" id="cd12203">
    <property type="entry name" value="GT1"/>
    <property type="match status" value="2"/>
</dbReference>
<dbReference type="PROSITE" id="PS50090">
    <property type="entry name" value="MYB_LIKE"/>
    <property type="match status" value="2"/>
</dbReference>
<feature type="compositionally biased region" description="Low complexity" evidence="7">
    <location>
        <begin position="112"/>
        <end position="144"/>
    </location>
</feature>
<dbReference type="PANTHER" id="PTHR21654:SF84">
    <property type="entry name" value="SI:DKEY-66I24.7"/>
    <property type="match status" value="1"/>
</dbReference>
<evidence type="ECO:0000256" key="5">
    <source>
        <dbReference type="ARBA" id="ARBA00023163"/>
    </source>
</evidence>
<dbReference type="GO" id="GO:0005634">
    <property type="term" value="C:nucleus"/>
    <property type="evidence" value="ECO:0007669"/>
    <property type="project" value="UniProtKB-SubCell"/>
</dbReference>
<evidence type="ECO:0000313" key="9">
    <source>
        <dbReference type="EMBL" id="KAI5084650.1"/>
    </source>
</evidence>
<proteinExistence type="predicted"/>
<evidence type="ECO:0000313" key="10">
    <source>
        <dbReference type="Proteomes" id="UP000886520"/>
    </source>
</evidence>
<accession>A0A9D4VEN8</accession>
<evidence type="ECO:0000256" key="1">
    <source>
        <dbReference type="ARBA" id="ARBA00004123"/>
    </source>
</evidence>
<keyword evidence="5" id="KW-0804">Transcription</keyword>
<evidence type="ECO:0000256" key="2">
    <source>
        <dbReference type="ARBA" id="ARBA00022737"/>
    </source>
</evidence>
<sequence length="822" mass="89830">MQAAGQYGEVPQYVASRVGASHGHLFNLSHDMSLSSSSATPGQAHAHGHGLSLSHPPAHTQASQSHITSASTQPSFLQSQHQQQHVQHGFSVNMGGVPPKTLSTPPPASHPLAQTPQSTQALQSAAQQLQADIKQHQQQQLHHVPQTTAHDLGVLKTQQQATSSDPVQLARQKDQPLEAQGNTGGGEIVPSTEVQVLVATPNKTTREETSGDGEEVDEEGERGGGGNRWPRQEALALLKIRSEMDAAFRDSSLKGPLWEEISRKLAEMGYHRSAKKCKEKFENVHKYYKRTKEGKTGRQDGKSYRFFTQLEALYGKAGDTTSLINLNNSKSPNQLLHTNTAVGSNTIAHSCGSGGLLISLNGDTPATAHAGLNLTAANHTPLNNFSSSNISGPVPLASFPPFNSTSAAAAHAAAAKNAHIARTLERVESMKREPVNTTSQYFFDDSDDNDDDEDFDDDEEDDDDGDQDDELDEPAGHETAMPAAATTVQNTPRGKKRKRKSLKKYLIFFEKIMKKVIDKQEHMQQKFLEALERRDQDRMIREEAWKRQEMVRLNREQDVRAAERAISASRDASLVAFLQKMTGQSITLPHPTSSIPVQTHNHHSSAIVPADYLQNESNADIRDGYDPSSKRWPKPEVLALIKLRTSLDQRFHEPGSKAVLWEEISAAMSSQGYARTAKRCKEKWENINKYFKKAKESNKKRPENAKTCPYFHHLNALYKEGLLGGSTGGGVNCGGGSSISSKHLMVTEKGEELSEDVIDQGVNTSKYNAEESGPVQEGDSVMVPVGNEMNGSGSSNLPLPATASAIHSTSAVKGVTWRIMQE</sequence>
<reference evidence="9" key="1">
    <citation type="submission" date="2021-01" db="EMBL/GenBank/DDBJ databases">
        <title>Adiantum capillus-veneris genome.</title>
        <authorList>
            <person name="Fang Y."/>
            <person name="Liao Q."/>
        </authorList>
    </citation>
    <scope>NUCLEOTIDE SEQUENCE</scope>
    <source>
        <strain evidence="9">H3</strain>
        <tissue evidence="9">Leaf</tissue>
    </source>
</reference>
<evidence type="ECO:0000256" key="6">
    <source>
        <dbReference type="ARBA" id="ARBA00023242"/>
    </source>
</evidence>
<organism evidence="9 10">
    <name type="scientific">Adiantum capillus-veneris</name>
    <name type="common">Maidenhair fern</name>
    <dbReference type="NCBI Taxonomy" id="13818"/>
    <lineage>
        <taxon>Eukaryota</taxon>
        <taxon>Viridiplantae</taxon>
        <taxon>Streptophyta</taxon>
        <taxon>Embryophyta</taxon>
        <taxon>Tracheophyta</taxon>
        <taxon>Polypodiopsida</taxon>
        <taxon>Polypodiidae</taxon>
        <taxon>Polypodiales</taxon>
        <taxon>Pteridineae</taxon>
        <taxon>Pteridaceae</taxon>
        <taxon>Vittarioideae</taxon>
        <taxon>Adiantum</taxon>
    </lineage>
</organism>
<dbReference type="Gene3D" id="1.10.10.60">
    <property type="entry name" value="Homeodomain-like"/>
    <property type="match status" value="2"/>
</dbReference>
<dbReference type="GO" id="GO:0003677">
    <property type="term" value="F:DNA binding"/>
    <property type="evidence" value="ECO:0007669"/>
    <property type="project" value="UniProtKB-KW"/>
</dbReference>
<feature type="compositionally biased region" description="Low complexity" evidence="7">
    <location>
        <begin position="78"/>
        <end position="88"/>
    </location>
</feature>
<feature type="compositionally biased region" description="Acidic residues" evidence="7">
    <location>
        <begin position="210"/>
        <end position="220"/>
    </location>
</feature>